<comment type="catalytic activity">
    <reaction evidence="1">
        <text>2 a phenolic donor + H2O2 = 2 a phenolic radical donor + 2 H2O</text>
        <dbReference type="Rhea" id="RHEA:56136"/>
        <dbReference type="ChEBI" id="CHEBI:15377"/>
        <dbReference type="ChEBI" id="CHEBI:16240"/>
        <dbReference type="ChEBI" id="CHEBI:139520"/>
        <dbReference type="ChEBI" id="CHEBI:139521"/>
        <dbReference type="EC" id="1.11.1.7"/>
    </reaction>
</comment>
<feature type="binding site" evidence="10">
    <location>
        <position position="70"/>
    </location>
    <ligand>
        <name>Ca(2+)</name>
        <dbReference type="ChEBI" id="CHEBI:29108"/>
        <label>1</label>
    </ligand>
</feature>
<protein>
    <recommendedName>
        <fullName evidence="3">peroxidase</fullName>
        <ecNumber evidence="3">1.11.1.7</ecNumber>
    </recommendedName>
</protein>
<dbReference type="GO" id="GO:0046872">
    <property type="term" value="F:metal ion binding"/>
    <property type="evidence" value="ECO:0007669"/>
    <property type="project" value="UniProtKB-KW"/>
</dbReference>
<evidence type="ECO:0000256" key="1">
    <source>
        <dbReference type="ARBA" id="ARBA00000189"/>
    </source>
</evidence>
<keyword evidence="11" id="KW-1015">Disulfide bond</keyword>
<evidence type="ECO:0000256" key="6">
    <source>
        <dbReference type="ARBA" id="ARBA00022723"/>
    </source>
</evidence>
<dbReference type="PANTHER" id="PTHR31517:SF17">
    <property type="entry name" value="PEROXIDASE 6"/>
    <property type="match status" value="1"/>
</dbReference>
<sequence length="118" mass="12806">MSMTSRVLLLSLLHLATAAVESQLTLDCYKKTCPQFADIIQQVVADKKLAIPTTTVGTLSLFLHDCIVGGCDASLLISSNSFNQAERDNHLNMALPGDAFDFGNQFASIATNLLEIRF</sequence>
<dbReference type="Proteomes" id="UP001632038">
    <property type="component" value="Unassembled WGS sequence"/>
</dbReference>
<comment type="cofactor">
    <cofactor evidence="10">
        <name>Ca(2+)</name>
        <dbReference type="ChEBI" id="CHEBI:29108"/>
    </cofactor>
    <text evidence="10">Binds 2 calcium ions per subunit.</text>
</comment>
<dbReference type="InterPro" id="IPR002016">
    <property type="entry name" value="Haem_peroxidase"/>
</dbReference>
<evidence type="ECO:0000256" key="11">
    <source>
        <dbReference type="PIRSR" id="PIRSR600823-5"/>
    </source>
</evidence>
<dbReference type="Gene3D" id="1.10.520.10">
    <property type="match status" value="1"/>
</dbReference>
<feature type="binding site" evidence="10">
    <location>
        <position position="74"/>
    </location>
    <ligand>
        <name>Ca(2+)</name>
        <dbReference type="ChEBI" id="CHEBI:29108"/>
        <label>1</label>
    </ligand>
</feature>
<organism evidence="15 16">
    <name type="scientific">Castilleja foliolosa</name>
    <dbReference type="NCBI Taxonomy" id="1961234"/>
    <lineage>
        <taxon>Eukaryota</taxon>
        <taxon>Viridiplantae</taxon>
        <taxon>Streptophyta</taxon>
        <taxon>Embryophyta</taxon>
        <taxon>Tracheophyta</taxon>
        <taxon>Spermatophyta</taxon>
        <taxon>Magnoliopsida</taxon>
        <taxon>eudicotyledons</taxon>
        <taxon>Gunneridae</taxon>
        <taxon>Pentapetalae</taxon>
        <taxon>asterids</taxon>
        <taxon>lamiids</taxon>
        <taxon>Lamiales</taxon>
        <taxon>Orobanchaceae</taxon>
        <taxon>Pedicularideae</taxon>
        <taxon>Castillejinae</taxon>
        <taxon>Castilleja</taxon>
    </lineage>
</organism>
<keyword evidence="7" id="KW-0560">Oxidoreductase</keyword>
<comment type="caution">
    <text evidence="15">The sequence shown here is derived from an EMBL/GenBank/DDBJ whole genome shotgun (WGS) entry which is preliminary data.</text>
</comment>
<evidence type="ECO:0000256" key="10">
    <source>
        <dbReference type="PIRSR" id="PIRSR600823-3"/>
    </source>
</evidence>
<dbReference type="PRINTS" id="PR00461">
    <property type="entry name" value="PLPEROXIDASE"/>
</dbReference>
<keyword evidence="10" id="KW-0106">Calcium</keyword>
<name>A0ABD3CZE5_9LAMI</name>
<feature type="domain" description="Plant heme peroxidase family profile" evidence="14">
    <location>
        <begin position="23"/>
        <end position="102"/>
    </location>
</feature>
<keyword evidence="4" id="KW-0575">Peroxidase</keyword>
<dbReference type="Pfam" id="PF00141">
    <property type="entry name" value="peroxidase"/>
    <property type="match status" value="1"/>
</dbReference>
<feature type="signal peptide" evidence="13">
    <location>
        <begin position="1"/>
        <end position="18"/>
    </location>
</feature>
<evidence type="ECO:0000256" key="3">
    <source>
        <dbReference type="ARBA" id="ARBA00012313"/>
    </source>
</evidence>
<evidence type="ECO:0000256" key="13">
    <source>
        <dbReference type="SAM" id="SignalP"/>
    </source>
</evidence>
<feature type="chain" id="PRO_5044830224" description="peroxidase" evidence="13">
    <location>
        <begin position="19"/>
        <end position="118"/>
    </location>
</feature>
<dbReference type="AlphaFoldDB" id="A0ABD3CZE5"/>
<accession>A0ABD3CZE5</accession>
<evidence type="ECO:0000256" key="2">
    <source>
        <dbReference type="ARBA" id="ARBA00001970"/>
    </source>
</evidence>
<keyword evidence="13" id="KW-0732">Signal</keyword>
<feature type="disulfide bond" evidence="11">
    <location>
        <begin position="66"/>
        <end position="71"/>
    </location>
</feature>
<reference evidence="16" key="1">
    <citation type="journal article" date="2024" name="IScience">
        <title>Strigolactones Initiate the Formation of Haustorium-like Structures in Castilleja.</title>
        <authorList>
            <person name="Buerger M."/>
            <person name="Peterson D."/>
            <person name="Chory J."/>
        </authorList>
    </citation>
    <scope>NUCLEOTIDE SEQUENCE [LARGE SCALE GENOMIC DNA]</scope>
</reference>
<feature type="binding site" evidence="10">
    <location>
        <position position="72"/>
    </location>
    <ligand>
        <name>Ca(2+)</name>
        <dbReference type="ChEBI" id="CHEBI:29108"/>
        <label>1</label>
    </ligand>
</feature>
<evidence type="ECO:0000313" key="16">
    <source>
        <dbReference type="Proteomes" id="UP001632038"/>
    </source>
</evidence>
<keyword evidence="5" id="KW-0349">Heme</keyword>
<evidence type="ECO:0000256" key="5">
    <source>
        <dbReference type="ARBA" id="ARBA00022617"/>
    </source>
</evidence>
<dbReference type="GO" id="GO:0140825">
    <property type="term" value="F:lactoperoxidase activity"/>
    <property type="evidence" value="ECO:0007669"/>
    <property type="project" value="UniProtKB-EC"/>
</dbReference>
<evidence type="ECO:0000256" key="4">
    <source>
        <dbReference type="ARBA" id="ARBA00022559"/>
    </source>
</evidence>
<gene>
    <name evidence="15" type="ORF">CASFOL_019937</name>
</gene>
<comment type="cofactor">
    <cofactor evidence="2">
        <name>heme b</name>
        <dbReference type="ChEBI" id="CHEBI:60344"/>
    </cofactor>
</comment>
<dbReference type="PROSITE" id="PS50873">
    <property type="entry name" value="PEROXIDASE_4"/>
    <property type="match status" value="1"/>
</dbReference>
<comment type="similarity">
    <text evidence="12">Belongs to the peroxidase family.</text>
</comment>
<feature type="binding site" evidence="10">
    <location>
        <position position="68"/>
    </location>
    <ligand>
        <name>Ca(2+)</name>
        <dbReference type="ChEBI" id="CHEBI:29108"/>
        <label>1</label>
    </ligand>
</feature>
<evidence type="ECO:0000259" key="14">
    <source>
        <dbReference type="PROSITE" id="PS50873"/>
    </source>
</evidence>
<dbReference type="InterPro" id="IPR010255">
    <property type="entry name" value="Haem_peroxidase_sf"/>
</dbReference>
<evidence type="ECO:0000256" key="7">
    <source>
        <dbReference type="ARBA" id="ARBA00023002"/>
    </source>
</evidence>
<evidence type="ECO:0000313" key="15">
    <source>
        <dbReference type="EMBL" id="KAL3635390.1"/>
    </source>
</evidence>
<keyword evidence="6 10" id="KW-0479">Metal-binding</keyword>
<dbReference type="EMBL" id="JAVIJP010000027">
    <property type="protein sequence ID" value="KAL3635390.1"/>
    <property type="molecule type" value="Genomic_DNA"/>
</dbReference>
<dbReference type="SUPFAM" id="SSF48113">
    <property type="entry name" value="Heme-dependent peroxidases"/>
    <property type="match status" value="1"/>
</dbReference>
<feature type="binding site" evidence="10">
    <location>
        <position position="86"/>
    </location>
    <ligand>
        <name>Ca(2+)</name>
        <dbReference type="ChEBI" id="CHEBI:29108"/>
        <label>1</label>
    </ligand>
</feature>
<dbReference type="InterPro" id="IPR000823">
    <property type="entry name" value="Peroxidase_pln"/>
</dbReference>
<keyword evidence="16" id="KW-1185">Reference proteome</keyword>
<proteinExistence type="inferred from homology"/>
<dbReference type="EC" id="1.11.1.7" evidence="3"/>
<evidence type="ECO:0000256" key="9">
    <source>
        <dbReference type="PIRSR" id="PIRSR600823-1"/>
    </source>
</evidence>
<feature type="active site" description="Proton acceptor" evidence="9">
    <location>
        <position position="64"/>
    </location>
</feature>
<evidence type="ECO:0000256" key="12">
    <source>
        <dbReference type="RuleBase" id="RU004241"/>
    </source>
</evidence>
<keyword evidence="8" id="KW-0408">Iron</keyword>
<feature type="binding site" evidence="10">
    <location>
        <position position="65"/>
    </location>
    <ligand>
        <name>Ca(2+)</name>
        <dbReference type="ChEBI" id="CHEBI:29108"/>
        <label>1</label>
    </ligand>
</feature>
<evidence type="ECO:0000256" key="8">
    <source>
        <dbReference type="ARBA" id="ARBA00023004"/>
    </source>
</evidence>
<dbReference type="PANTHER" id="PTHR31517">
    <property type="match status" value="1"/>
</dbReference>